<dbReference type="Pfam" id="PF12167">
    <property type="entry name" value="Arm-DNA-bind_2"/>
    <property type="match status" value="1"/>
</dbReference>
<evidence type="ECO:0000313" key="8">
    <source>
        <dbReference type="Proteomes" id="UP000317572"/>
    </source>
</evidence>
<dbReference type="PROSITE" id="PS51898">
    <property type="entry name" value="TYR_RECOMBINASE"/>
    <property type="match status" value="1"/>
</dbReference>
<organism evidence="7 8">
    <name type="scientific">Serratia liquefaciens</name>
    <dbReference type="NCBI Taxonomy" id="614"/>
    <lineage>
        <taxon>Bacteria</taxon>
        <taxon>Pseudomonadati</taxon>
        <taxon>Pseudomonadota</taxon>
        <taxon>Gammaproteobacteria</taxon>
        <taxon>Enterobacterales</taxon>
        <taxon>Yersiniaceae</taxon>
        <taxon>Serratia</taxon>
    </lineage>
</organism>
<dbReference type="PROSITE" id="PS51900">
    <property type="entry name" value="CB"/>
    <property type="match status" value="1"/>
</dbReference>
<keyword evidence="2 4" id="KW-0238">DNA-binding</keyword>
<dbReference type="Gene3D" id="1.10.150.130">
    <property type="match status" value="1"/>
</dbReference>
<dbReference type="InterPro" id="IPR002104">
    <property type="entry name" value="Integrase_catalytic"/>
</dbReference>
<evidence type="ECO:0000256" key="2">
    <source>
        <dbReference type="ARBA" id="ARBA00023125"/>
    </source>
</evidence>
<dbReference type="InterPro" id="IPR013762">
    <property type="entry name" value="Integrase-like_cat_sf"/>
</dbReference>
<dbReference type="GO" id="GO:0015074">
    <property type="term" value="P:DNA integration"/>
    <property type="evidence" value="ECO:0007669"/>
    <property type="project" value="UniProtKB-KW"/>
</dbReference>
<proteinExistence type="predicted"/>
<keyword evidence="3" id="KW-0233">DNA recombination</keyword>
<name>A0A515D0S8_SERLI</name>
<evidence type="ECO:0000313" key="7">
    <source>
        <dbReference type="EMBL" id="QDL34016.1"/>
    </source>
</evidence>
<evidence type="ECO:0000256" key="1">
    <source>
        <dbReference type="ARBA" id="ARBA00022908"/>
    </source>
</evidence>
<dbReference type="SUPFAM" id="SSF56349">
    <property type="entry name" value="DNA breaking-rejoining enzymes"/>
    <property type="match status" value="1"/>
</dbReference>
<sequence length="430" mass="48425">MEKKRAYPTGVESHGGYLRVWFIFNGKRHRESLGIPDTPRNRKTAGEMRQAICFAIRSGTFDYAKQFPQSAAVAENKGASKDLTVADLLSRYLSLKTPELSLNTLRRYEVKLETCSQILGKGRLARTLTQEDLLRLRNELLTGLQRPRRNRKTVTKGRSVATVNDYMTCTKGAIKFGYDNGYIDVDPGISVSKLKRAKVRPDPLTQDEFSRFIHACLNEQTINLWTVAVYTGLRHGEIAALAWEDIDLDAGTLTVRRNWTSVKQYTLPKTQAGTDRIIFLMQPAVDALKRQQAITRLMPQILVNVVLREVGKSRKDPCTFVFKPGVNGHGAVGDRYTVTSISDSWDKTLKRAKLRHRNAYQSRHTYACWSLSAGANPAFIATQMGHTSAQMLFNVYGDWIPDHNSDQLTLLNSKLSKNAPYMPHNKSGTS</sequence>
<dbReference type="Pfam" id="PF00589">
    <property type="entry name" value="Phage_integrase"/>
    <property type="match status" value="1"/>
</dbReference>
<dbReference type="RefSeq" id="WP_142815992.1">
    <property type="nucleotide sequence ID" value="NZ_CP033893.1"/>
</dbReference>
<dbReference type="Gene3D" id="1.10.443.10">
    <property type="entry name" value="Intergrase catalytic core"/>
    <property type="match status" value="1"/>
</dbReference>
<dbReference type="InterPro" id="IPR022000">
    <property type="entry name" value="Min27-like_integrase_DNA_bind"/>
</dbReference>
<reference evidence="7 8" key="1">
    <citation type="submission" date="2018-11" db="EMBL/GenBank/DDBJ databases">
        <title>The first complete genome of Serratia liquefaciens isolated from metalophyte plant revel distinctness adaptive mechanisms in an extreme habitat.</title>
        <authorList>
            <person name="Caneschi W.L."/>
            <person name="Sanchez A.B."/>
            <person name="Felestrino E.B."/>
            <person name="Assis R.A.B."/>
            <person name="Lemes C.G.C."/>
            <person name="Cordeiro I.F."/>
            <person name="Fonseca N.P."/>
            <person name="Villa M."/>
            <person name="Vieira I.T."/>
            <person name="Moraes L.A."/>
            <person name="Kamino L.H.Y."/>
            <person name="do Carmo F."/>
            <person name="Garcia C.M."/>
            <person name="Almeida N.F."/>
            <person name="Silva R.S."/>
            <person name="Ferro J.A."/>
            <person name="Ferro M.I.T."/>
            <person name="Varani A.M."/>
            <person name="Ferreira R.M."/>
            <person name="dos Santos V.L."/>
            <person name="Silva U.C."/>
            <person name="Setubal J.C."/>
            <person name="Moreira L.M."/>
        </authorList>
    </citation>
    <scope>NUCLEOTIDE SEQUENCE [LARGE SCALE GENOMIC DNA]</scope>
    <source>
        <strain evidence="7 8">FG3</strain>
    </source>
</reference>
<dbReference type="CDD" id="cd01189">
    <property type="entry name" value="INT_ICEBs1_C_like"/>
    <property type="match status" value="1"/>
</dbReference>
<dbReference type="EMBL" id="CP033893">
    <property type="protein sequence ID" value="QDL34016.1"/>
    <property type="molecule type" value="Genomic_DNA"/>
</dbReference>
<dbReference type="Proteomes" id="UP000317572">
    <property type="component" value="Chromosome"/>
</dbReference>
<dbReference type="PANTHER" id="PTHR30349">
    <property type="entry name" value="PHAGE INTEGRASE-RELATED"/>
    <property type="match status" value="1"/>
</dbReference>
<evidence type="ECO:0000259" key="5">
    <source>
        <dbReference type="PROSITE" id="PS51898"/>
    </source>
</evidence>
<dbReference type="InterPro" id="IPR011010">
    <property type="entry name" value="DNA_brk_join_enz"/>
</dbReference>
<accession>A0A515D0S8</accession>
<dbReference type="AlphaFoldDB" id="A0A515D0S8"/>
<protein>
    <submittedName>
        <fullName evidence="7">DUF3596 domain-containing protein</fullName>
    </submittedName>
</protein>
<dbReference type="InterPro" id="IPR010998">
    <property type="entry name" value="Integrase_recombinase_N"/>
</dbReference>
<evidence type="ECO:0000259" key="6">
    <source>
        <dbReference type="PROSITE" id="PS51900"/>
    </source>
</evidence>
<evidence type="ECO:0000256" key="3">
    <source>
        <dbReference type="ARBA" id="ARBA00023172"/>
    </source>
</evidence>
<gene>
    <name evidence="7" type="ORF">EGO53_20430</name>
</gene>
<dbReference type="InterPro" id="IPR044068">
    <property type="entry name" value="CB"/>
</dbReference>
<feature type="domain" description="Tyr recombinase" evidence="5">
    <location>
        <begin position="199"/>
        <end position="409"/>
    </location>
</feature>
<dbReference type="InterPro" id="IPR050090">
    <property type="entry name" value="Tyrosine_recombinase_XerCD"/>
</dbReference>
<feature type="domain" description="Core-binding (CB)" evidence="6">
    <location>
        <begin position="83"/>
        <end position="178"/>
    </location>
</feature>
<keyword evidence="1" id="KW-0229">DNA integration</keyword>
<evidence type="ECO:0000256" key="4">
    <source>
        <dbReference type="PROSITE-ProRule" id="PRU01248"/>
    </source>
</evidence>
<dbReference type="GO" id="GO:0006310">
    <property type="term" value="P:DNA recombination"/>
    <property type="evidence" value="ECO:0007669"/>
    <property type="project" value="UniProtKB-KW"/>
</dbReference>
<dbReference type="PANTHER" id="PTHR30349:SF36">
    <property type="entry name" value="PROPHAGE INTEGRASE INTR-RELATED"/>
    <property type="match status" value="1"/>
</dbReference>
<dbReference type="GO" id="GO:0003677">
    <property type="term" value="F:DNA binding"/>
    <property type="evidence" value="ECO:0007669"/>
    <property type="project" value="UniProtKB-UniRule"/>
</dbReference>